<dbReference type="CDD" id="cd03426">
    <property type="entry name" value="NUDIX_CoAse_Nudt7"/>
    <property type="match status" value="1"/>
</dbReference>
<gene>
    <name evidence="3" type="ORF">K437DRAFT_256069</name>
</gene>
<sequence length="335" mass="37293">MVFRNPLSTNRHRRPLPTIGPVERAPWTPVSLSAISRLSSHIPPPEPCPDAVPAYRRAAVLMGLFQGRNGDIYIILSQRATGMRSHAGDTALPGGRFEANDPSLEATARREAWEECGLPIDTSRVQKLCELRSFLSANELVVTPVVVLITDPTIQPRLNPQEVSSVFSLPLACFLQHNPTPSMRAYLRLPPKPSNEDLARMPSTMASGISDWHTCRDALWLGRRYRRHTFWDTRNPVMGLTSDILIHAAMLAYDQEPDYVRLALGQPSTDELILSAFTGPLATRKRRVRPRFSMLPQPIDESETLGEGRDSNVDSRAVDASEDAVNESSLRDSKL</sequence>
<dbReference type="PROSITE" id="PS51462">
    <property type="entry name" value="NUDIX"/>
    <property type="match status" value="1"/>
</dbReference>
<dbReference type="InterPro" id="IPR000086">
    <property type="entry name" value="NUDIX_hydrolase_dom"/>
</dbReference>
<dbReference type="InterPro" id="IPR015797">
    <property type="entry name" value="NUDIX_hydrolase-like_dom_sf"/>
</dbReference>
<dbReference type="Pfam" id="PF00293">
    <property type="entry name" value="NUDIX"/>
    <property type="match status" value="1"/>
</dbReference>
<dbReference type="PANTHER" id="PTHR12992:SF45">
    <property type="entry name" value="NUDIX HYDROLASE DOMAIN-CONTAINING PROTEIN"/>
    <property type="match status" value="1"/>
</dbReference>
<proteinExistence type="predicted"/>
<dbReference type="Gene3D" id="3.90.79.10">
    <property type="entry name" value="Nucleoside Triphosphate Pyrophosphohydrolase"/>
    <property type="match status" value="1"/>
</dbReference>
<evidence type="ECO:0000259" key="2">
    <source>
        <dbReference type="PROSITE" id="PS51462"/>
    </source>
</evidence>
<evidence type="ECO:0000313" key="3">
    <source>
        <dbReference type="EMBL" id="KDN46794.1"/>
    </source>
</evidence>
<organism evidence="3 4">
    <name type="scientific">Tilletiaria anomala (strain ATCC 24038 / CBS 436.72 / UBC 951)</name>
    <dbReference type="NCBI Taxonomy" id="1037660"/>
    <lineage>
        <taxon>Eukaryota</taxon>
        <taxon>Fungi</taxon>
        <taxon>Dikarya</taxon>
        <taxon>Basidiomycota</taxon>
        <taxon>Ustilaginomycotina</taxon>
        <taxon>Exobasidiomycetes</taxon>
        <taxon>Georgefischeriales</taxon>
        <taxon>Tilletiariaceae</taxon>
        <taxon>Tilletiaria</taxon>
    </lineage>
</organism>
<reference evidence="3 4" key="1">
    <citation type="submission" date="2014-05" db="EMBL/GenBank/DDBJ databases">
        <title>Draft genome sequence of a rare smut relative, Tilletiaria anomala UBC 951.</title>
        <authorList>
            <consortium name="DOE Joint Genome Institute"/>
            <person name="Toome M."/>
            <person name="Kuo A."/>
            <person name="Henrissat B."/>
            <person name="Lipzen A."/>
            <person name="Tritt A."/>
            <person name="Yoshinaga Y."/>
            <person name="Zane M."/>
            <person name="Barry K."/>
            <person name="Grigoriev I.V."/>
            <person name="Spatafora J.W."/>
            <person name="Aimea M.C."/>
        </authorList>
    </citation>
    <scope>NUCLEOTIDE SEQUENCE [LARGE SCALE GENOMIC DNA]</scope>
    <source>
        <strain evidence="3 4">UBC 951</strain>
    </source>
</reference>
<dbReference type="HOGENOM" id="CLU_040940_2_0_1"/>
<dbReference type="SUPFAM" id="SSF55811">
    <property type="entry name" value="Nudix"/>
    <property type="match status" value="1"/>
</dbReference>
<evidence type="ECO:0000256" key="1">
    <source>
        <dbReference type="SAM" id="MobiDB-lite"/>
    </source>
</evidence>
<name>A0A066W6U9_TILAU</name>
<accession>A0A066W6U9</accession>
<dbReference type="STRING" id="1037660.A0A066W6U9"/>
<comment type="caution">
    <text evidence="3">The sequence shown here is derived from an EMBL/GenBank/DDBJ whole genome shotgun (WGS) entry which is preliminary data.</text>
</comment>
<dbReference type="AlphaFoldDB" id="A0A066W6U9"/>
<feature type="compositionally biased region" description="Basic and acidic residues" evidence="1">
    <location>
        <begin position="306"/>
        <end position="319"/>
    </location>
</feature>
<feature type="region of interest" description="Disordered" evidence="1">
    <location>
        <begin position="1"/>
        <end position="20"/>
    </location>
</feature>
<feature type="region of interest" description="Disordered" evidence="1">
    <location>
        <begin position="292"/>
        <end position="335"/>
    </location>
</feature>
<dbReference type="EMBL" id="JMSN01000033">
    <property type="protein sequence ID" value="KDN46794.1"/>
    <property type="molecule type" value="Genomic_DNA"/>
</dbReference>
<dbReference type="InterPro" id="IPR045121">
    <property type="entry name" value="CoAse"/>
</dbReference>
<keyword evidence="4" id="KW-1185">Reference proteome</keyword>
<dbReference type="GeneID" id="25264316"/>
<dbReference type="InParanoid" id="A0A066W6U9"/>
<dbReference type="PANTHER" id="PTHR12992">
    <property type="entry name" value="NUDIX HYDROLASE"/>
    <property type="match status" value="1"/>
</dbReference>
<evidence type="ECO:0000313" key="4">
    <source>
        <dbReference type="Proteomes" id="UP000027361"/>
    </source>
</evidence>
<dbReference type="Proteomes" id="UP000027361">
    <property type="component" value="Unassembled WGS sequence"/>
</dbReference>
<dbReference type="GO" id="GO:0010945">
    <property type="term" value="F:coenzyme A diphosphatase activity"/>
    <property type="evidence" value="ECO:0007669"/>
    <property type="project" value="InterPro"/>
</dbReference>
<feature type="domain" description="Nudix hydrolase" evidence="2">
    <location>
        <begin position="55"/>
        <end position="191"/>
    </location>
</feature>
<dbReference type="GO" id="GO:0015938">
    <property type="term" value="P:coenzyme A catabolic process"/>
    <property type="evidence" value="ECO:0007669"/>
    <property type="project" value="TreeGrafter"/>
</dbReference>
<protein>
    <recommendedName>
        <fullName evidence="2">Nudix hydrolase domain-containing protein</fullName>
    </recommendedName>
</protein>
<dbReference type="RefSeq" id="XP_013243660.1">
    <property type="nucleotide sequence ID" value="XM_013388206.1"/>
</dbReference>
<dbReference type="OrthoDB" id="10260614at2759"/>